<name>A0A6M0K708_9GAMM</name>
<protein>
    <recommendedName>
        <fullName evidence="4">Urease accessory protein UreD</fullName>
    </recommendedName>
</protein>
<sequence length="282" mass="30726">MHLASLPPDPERAQAGWEANLALKFARRGARTSLVERHHLGPLKVQRPFYPEGDVCHLYLLHPPGGLVGGDRLRIEVEVEEGASAMLTTPGAAKLYRSLGPEAEQHQILRVRDGALEWLPQESILFPGANALLHTQIDLSGTARFIGWEIQCLGLPANGERFETGRADLQLSVDRDGMPLLRDRLRIQRAGDLDGPSGLRGMPVVGTLIATGADDRTLDLAREAATSDDHTLLGITRIDDLLVARALGQATDRVRAKLTAVWASIRPSLLGRPATLPRIWAT</sequence>
<comment type="similarity">
    <text evidence="1 4">Belongs to the UreD family.</text>
</comment>
<keyword evidence="4" id="KW-0963">Cytoplasm</keyword>
<keyword evidence="2 4" id="KW-0996">Nickel insertion</keyword>
<evidence type="ECO:0000256" key="3">
    <source>
        <dbReference type="ARBA" id="ARBA00023186"/>
    </source>
</evidence>
<evidence type="ECO:0000256" key="2">
    <source>
        <dbReference type="ARBA" id="ARBA00022988"/>
    </source>
</evidence>
<reference evidence="5 6" key="1">
    <citation type="submission" date="2020-02" db="EMBL/GenBank/DDBJ databases">
        <title>Genome sequences of Thiorhodococcus mannitoliphagus and Thiorhodococcus minor, purple sulfur photosynthetic bacteria in the gammaproteobacterial family, Chromatiaceae.</title>
        <authorList>
            <person name="Aviles F.A."/>
            <person name="Meyer T.E."/>
            <person name="Kyndt J.A."/>
        </authorList>
    </citation>
    <scope>NUCLEOTIDE SEQUENCE [LARGE SCALE GENOMIC DNA]</scope>
    <source>
        <strain evidence="5 6">DSM 11518</strain>
    </source>
</reference>
<gene>
    <name evidence="4" type="primary">ureD</name>
    <name evidence="5" type="ORF">G3446_24825</name>
</gene>
<dbReference type="Proteomes" id="UP000483379">
    <property type="component" value="Unassembled WGS sequence"/>
</dbReference>
<evidence type="ECO:0000313" key="5">
    <source>
        <dbReference type="EMBL" id="NEV65044.1"/>
    </source>
</evidence>
<comment type="caution">
    <text evidence="5">The sequence shown here is derived from an EMBL/GenBank/DDBJ whole genome shotgun (WGS) entry which is preliminary data.</text>
</comment>
<dbReference type="RefSeq" id="WP_164456374.1">
    <property type="nucleotide sequence ID" value="NZ_JAAIJQ010000139.1"/>
</dbReference>
<dbReference type="HAMAP" id="MF_01384">
    <property type="entry name" value="UreD"/>
    <property type="match status" value="1"/>
</dbReference>
<keyword evidence="6" id="KW-1185">Reference proteome</keyword>
<keyword evidence="3 4" id="KW-0143">Chaperone</keyword>
<dbReference type="GO" id="GO:0005737">
    <property type="term" value="C:cytoplasm"/>
    <property type="evidence" value="ECO:0007669"/>
    <property type="project" value="UniProtKB-SubCell"/>
</dbReference>
<comment type="subunit">
    <text evidence="4">UreD, UreF and UreG form a complex that acts as a GTP-hydrolysis-dependent molecular chaperone, activating the urease apoprotein by helping to assemble the nickel containing metallocenter of UreC. The UreE protein probably delivers the nickel.</text>
</comment>
<dbReference type="PANTHER" id="PTHR33643:SF1">
    <property type="entry name" value="UREASE ACCESSORY PROTEIN D"/>
    <property type="match status" value="1"/>
</dbReference>
<accession>A0A6M0K708</accession>
<dbReference type="EMBL" id="JAAIJQ010000139">
    <property type="protein sequence ID" value="NEV65044.1"/>
    <property type="molecule type" value="Genomic_DNA"/>
</dbReference>
<dbReference type="PANTHER" id="PTHR33643">
    <property type="entry name" value="UREASE ACCESSORY PROTEIN D"/>
    <property type="match status" value="1"/>
</dbReference>
<organism evidence="5 6">
    <name type="scientific">Thiorhodococcus minor</name>
    <dbReference type="NCBI Taxonomy" id="57489"/>
    <lineage>
        <taxon>Bacteria</taxon>
        <taxon>Pseudomonadati</taxon>
        <taxon>Pseudomonadota</taxon>
        <taxon>Gammaproteobacteria</taxon>
        <taxon>Chromatiales</taxon>
        <taxon>Chromatiaceae</taxon>
        <taxon>Thiorhodococcus</taxon>
    </lineage>
</organism>
<evidence type="ECO:0000256" key="4">
    <source>
        <dbReference type="HAMAP-Rule" id="MF_01384"/>
    </source>
</evidence>
<comment type="subcellular location">
    <subcellularLocation>
        <location evidence="4">Cytoplasm</location>
    </subcellularLocation>
</comment>
<evidence type="ECO:0000313" key="6">
    <source>
        <dbReference type="Proteomes" id="UP000483379"/>
    </source>
</evidence>
<dbReference type="AlphaFoldDB" id="A0A6M0K708"/>
<evidence type="ECO:0000256" key="1">
    <source>
        <dbReference type="ARBA" id="ARBA00007177"/>
    </source>
</evidence>
<proteinExistence type="inferred from homology"/>
<comment type="function">
    <text evidence="4">Required for maturation of urease via the functional incorporation of the urease nickel metallocenter.</text>
</comment>
<dbReference type="InterPro" id="IPR002669">
    <property type="entry name" value="UreD"/>
</dbReference>
<dbReference type="Pfam" id="PF01774">
    <property type="entry name" value="UreD"/>
    <property type="match status" value="1"/>
</dbReference>
<dbReference type="GO" id="GO:0016151">
    <property type="term" value="F:nickel cation binding"/>
    <property type="evidence" value="ECO:0007669"/>
    <property type="project" value="UniProtKB-UniRule"/>
</dbReference>